<comment type="caution">
    <text evidence="2">The sequence shown here is derived from an EMBL/GenBank/DDBJ whole genome shotgun (WGS) entry which is preliminary data.</text>
</comment>
<name>A0ABU8N8N5_9PSEU</name>
<feature type="compositionally biased region" description="Acidic residues" evidence="1">
    <location>
        <begin position="85"/>
        <end position="95"/>
    </location>
</feature>
<dbReference type="Proteomes" id="UP001370100">
    <property type="component" value="Unassembled WGS sequence"/>
</dbReference>
<dbReference type="RefSeq" id="WP_337714290.1">
    <property type="nucleotide sequence ID" value="NZ_JBBEGL010000004.1"/>
</dbReference>
<gene>
    <name evidence="2" type="ORF">WCD41_15175</name>
</gene>
<feature type="compositionally biased region" description="Pro residues" evidence="1">
    <location>
        <begin position="149"/>
        <end position="165"/>
    </location>
</feature>
<accession>A0ABU8N8N5</accession>
<feature type="region of interest" description="Disordered" evidence="1">
    <location>
        <begin position="1"/>
        <end position="175"/>
    </location>
</feature>
<sequence>MSTDAATPETPARPETDGADDGSAVDGSPSGESPSDGAGETAPDETAPDETASTDVTATDTPAESPADADTDGGSGTEAAPGEPPADETPVDEESSTPPVTRVPDVPRQASPDHDRQSDAGPGPVADDAGGRLTARLREARARLQPEPTVIPAPRTPEGVVPPAPFGRGGSTPPADLLRAVDELAARLAELEQDRDAPAPERHALVCALDRSATGVPDGGWSREDGLDAESLADAGDLTLSLHDAAAALVERLDAEDRPGSAAEVGGVVTALQVARMVLDLEAFARHGR</sequence>
<feature type="compositionally biased region" description="Low complexity" evidence="1">
    <location>
        <begin position="119"/>
        <end position="134"/>
    </location>
</feature>
<organism evidence="2 3">
    <name type="scientific">Actinomycetospora aeridis</name>
    <dbReference type="NCBI Taxonomy" id="3129231"/>
    <lineage>
        <taxon>Bacteria</taxon>
        <taxon>Bacillati</taxon>
        <taxon>Actinomycetota</taxon>
        <taxon>Actinomycetes</taxon>
        <taxon>Pseudonocardiales</taxon>
        <taxon>Pseudonocardiaceae</taxon>
        <taxon>Actinomycetospora</taxon>
    </lineage>
</organism>
<evidence type="ECO:0000256" key="1">
    <source>
        <dbReference type="SAM" id="MobiDB-lite"/>
    </source>
</evidence>
<evidence type="ECO:0000313" key="2">
    <source>
        <dbReference type="EMBL" id="MEJ2887799.1"/>
    </source>
</evidence>
<protein>
    <submittedName>
        <fullName evidence="2">Uncharacterized protein</fullName>
    </submittedName>
</protein>
<proteinExistence type="predicted"/>
<keyword evidence="3" id="KW-1185">Reference proteome</keyword>
<dbReference type="EMBL" id="JBBEGL010000004">
    <property type="protein sequence ID" value="MEJ2887799.1"/>
    <property type="molecule type" value="Genomic_DNA"/>
</dbReference>
<evidence type="ECO:0000313" key="3">
    <source>
        <dbReference type="Proteomes" id="UP001370100"/>
    </source>
</evidence>
<feature type="compositionally biased region" description="Low complexity" evidence="1">
    <location>
        <begin position="97"/>
        <end position="108"/>
    </location>
</feature>
<feature type="compositionally biased region" description="Low complexity" evidence="1">
    <location>
        <begin position="21"/>
        <end position="40"/>
    </location>
</feature>
<feature type="compositionally biased region" description="Polar residues" evidence="1">
    <location>
        <begin position="51"/>
        <end position="62"/>
    </location>
</feature>
<reference evidence="2 3" key="1">
    <citation type="submission" date="2024-03" db="EMBL/GenBank/DDBJ databases">
        <title>Actinomycetospora sp. OC33-EN06, a novel actinomycete isolated from wild orchid (Aerides multiflora).</title>
        <authorList>
            <person name="Suriyachadkun C."/>
        </authorList>
    </citation>
    <scope>NUCLEOTIDE SEQUENCE [LARGE SCALE GENOMIC DNA]</scope>
    <source>
        <strain evidence="2 3">OC33-EN06</strain>
    </source>
</reference>